<feature type="coiled-coil region" evidence="1">
    <location>
        <begin position="1409"/>
        <end position="1436"/>
    </location>
</feature>
<evidence type="ECO:0000256" key="1">
    <source>
        <dbReference type="SAM" id="Coils"/>
    </source>
</evidence>
<protein>
    <submittedName>
        <fullName evidence="3">Uncharacterized protein</fullName>
    </submittedName>
</protein>
<evidence type="ECO:0000313" key="4">
    <source>
        <dbReference type="Proteomes" id="UP001146120"/>
    </source>
</evidence>
<keyword evidence="1" id="KW-0175">Coiled coil</keyword>
<reference evidence="3" key="1">
    <citation type="submission" date="2022-11" db="EMBL/GenBank/DDBJ databases">
        <authorList>
            <person name="Morgan W.R."/>
            <person name="Tartar A."/>
        </authorList>
    </citation>
    <scope>NUCLEOTIDE SEQUENCE</scope>
    <source>
        <strain evidence="3">ARSEF 373</strain>
    </source>
</reference>
<reference evidence="3" key="2">
    <citation type="journal article" date="2023" name="Microbiol Resour">
        <title>Decontamination and Annotation of the Draft Genome Sequence of the Oomycete Lagenidium giganteum ARSEF 373.</title>
        <authorList>
            <person name="Morgan W.R."/>
            <person name="Tartar A."/>
        </authorList>
    </citation>
    <scope>NUCLEOTIDE SEQUENCE</scope>
    <source>
        <strain evidence="3">ARSEF 373</strain>
    </source>
</reference>
<sequence length="2417" mass="283778">MAKTKKPVPKNELESEALAEWLSRGLNVAEFTMETMAKIWQEEDGDDDDDDGDEEDTDEALSAKRELMNGFHVLDSYIQHAKETAARIKEMGREEAINALKTAWKYAELPPLRRRRYLREHVVHVHQMDAESHKYFNIKLRFKEQFDEAQALEKEMFFGIRKRNNRRAPLVQRVRELKAKADKETNRRILEEIEQKRRQRAEEELEAKRQAKAEKDKFVEDQRVYRRKMNMKFWKKQLVEAKEYSLAHEEERQRQHQEQFDAQVELMKAEIEEMEGQEDADARVPFDRTVTTSSVGVYGTAFEPGEWNSATDGGDRPGMDDHTISANASHAFIPEHELKRNEHLEAQSKRMMLEEKLEQIEVVKMNLAQDRRTIMGRRDVLLLEIKNIAHEYEDLSTLLAGPPRRDPSEDEKMQFHMLVARRGTFMQQLQDLDCRIVTLQKRLDIAERSGTALAPLLEAAQQREASLQLELDEIDEDRQDLPVVIGRAIQPQQAVPMTEAEIEAIPDITKPAPNLNSLWTQVTMQSKFEIMKTSAEPAQEHYKKAKRLEMESWKMREVKKLDERDLDQTKVRLANLRDRFIEQQHASLRLDLVRAIQRFHQGNQKLRKCIFPLTGTFNWWQYHHVKKSLWVDHELIPRDVIVLTDGQMLGHLRGSFKLPKHCFYRIKFEVHRLRYERKTMAYGDLADDDDIEPGSQEVRLFVGSDFDSLQLMSFVDLGGKDITHGPLTFEFYGARLCFCFEFGYRNGFMPKQLTAKVVLHNVASYEERIHDFRDEEKLELMVQKEKQFLSEMVKMIRVQSSQTSSERCAELLQELIRVEKSKARTWDSKILHGHVQRFQRVLYSKMLKTEIKKEIARQIDVDVSLRRGRIVQVADKHLEAADTSDQELRMEASKYGTIVSHFAALGFQSRKVAFIEPIEHRAMQTLGQYINFKSDEDHATSPESTGHIHRNAMVSGARFEWREAKTKLRITYKLVGPDAESNMVTGWYNLEETNAVFLASACAAALKIKRQSVSKERQLEQRKVEQIQQLQKETAKTIAAENDAREREKNEDVYLQKMKERDVERRAKQFHDDAIRMTTYNEQLSSQMDFQAQRRLNVAQHTGVAISMSDALADVKENFASHFVDGRLALVKKTWERKERRIAEKRDHERREREHRINKERDIIEDITRSNQEELRVMHAENDQISAERLKIPNFHLAVAGEFPCEHLDLKAWGAKYETGLKCKKCGKEMSKSYDDPTQGQGADIQLNEEVQIHRKQAIGGKPLKFRNSKHLETVENERFRLEKEARDLELTEALLYDRRDPKSIDEINFRHGFNRSSLDFSDSDDLFARLVHEAHKASFQDEILFHGRLKNFYYRVDRLNEQYAHTNVLLAVQREFLESVQKENNAVLGKLPRVEADHVRAVALLKEDDDAKAVLEEARKALVAAQRERQAAFHAQAGVDEEAEFAEFHGPALIRCSDEMKQIYERTVAEKDHVVSELKLVTERLKKAEQGRRDTENMMAKLYHYHPGSILRTRFGLVKVLEFRQVDEFVLTRPLQWDGTLYIRSCEIVALEALHREEEQHAMEAEDNNAKKFYVYERQLEREECKMMEMEDTDIRRIVRWWDSKVRNEAIVADAICHDELEIQLDYELTWKKTNRQSAVAETKRLFKFHRATLRRSRRPKALGPPRPSKMTLMRVARACEKRLAMHQIEHALCQKDSSLRGKFEKENDQIAVDELAGAVLDELMHPLLVNLAEETTSQGLYLTKVYREVNSHALVTETSKNQVHGYSYLELERLWVARSRQYQLTVQSWKKEYGKFQALRKEIQRREDEQRRAEEERLMLDRRCKEMHAEERLCRKFYLEETMLFMRERKAMASAELEMREYLRQLDIEAMKAKFSKMVEDKNHVNDKEARRLEIKLGKNEKHRLYREWAQVRVEDELSLQMRERDLAEAEAKALARQFDKYLIQQMLEGRVAADIEASRIADRLREAQRIAMEKKAALEAKLVQDRMMAAAETFYRVADAEREWLEAAERALFWQRQQQPLEDKLAKMKPELDRIMHEREHVVSDAKAKREYARLCHERFDKADLALKEAIKVEEERLREWKRIHFFNSSMDSDVIHDRPQRFSTPYLRDQLQQLYFSMLTELIVRRAIVEANEREAKRLEDKLQQLNQERVTKLADVSRLQRKHRREFHLRLRRAELGKLMFGHSQKVILRDRFQQWVKIWSQRVMVRASFDLKHGLIMHQRHLTEDFTVKATQALNTDGIRTKLSLLHDYHKRRVQCRLCKREYSEEQNNRYACSYHPAAYELACVRSCPSRAGGGAGLGGGGISDSCMLHRAKRWRCCDETEEGRYGRNGCARRFHMPTRSNPAMTALVAKIDAREQSLLAQINEQLQSLKERDVLGKSKQVTKTAVSKIEEDLAAKREIVAKYATLDQRK</sequence>
<feature type="coiled-coil region" evidence="1">
    <location>
        <begin position="2133"/>
        <end position="2167"/>
    </location>
</feature>
<organism evidence="3 4">
    <name type="scientific">Lagenidium giganteum</name>
    <dbReference type="NCBI Taxonomy" id="4803"/>
    <lineage>
        <taxon>Eukaryota</taxon>
        <taxon>Sar</taxon>
        <taxon>Stramenopiles</taxon>
        <taxon>Oomycota</taxon>
        <taxon>Peronosporomycetes</taxon>
        <taxon>Pythiales</taxon>
        <taxon>Pythiaceae</taxon>
    </lineage>
</organism>
<feature type="coiled-coil region" evidence="1">
    <location>
        <begin position="179"/>
        <end position="221"/>
    </location>
</feature>
<keyword evidence="4" id="KW-1185">Reference proteome</keyword>
<accession>A0AAV2YYQ1</accession>
<feature type="compositionally biased region" description="Acidic residues" evidence="2">
    <location>
        <begin position="42"/>
        <end position="59"/>
    </location>
</feature>
<feature type="coiled-coil region" evidence="1">
    <location>
        <begin position="429"/>
        <end position="477"/>
    </location>
</feature>
<feature type="region of interest" description="Disordered" evidence="2">
    <location>
        <begin position="37"/>
        <end position="59"/>
    </location>
</feature>
<name>A0AAV2YYQ1_9STRA</name>
<evidence type="ECO:0000313" key="3">
    <source>
        <dbReference type="EMBL" id="DAZ99827.1"/>
    </source>
</evidence>
<evidence type="ECO:0000256" key="2">
    <source>
        <dbReference type="SAM" id="MobiDB-lite"/>
    </source>
</evidence>
<dbReference type="EMBL" id="DAKRPA010000076">
    <property type="protein sequence ID" value="DAZ99827.1"/>
    <property type="molecule type" value="Genomic_DNA"/>
</dbReference>
<proteinExistence type="predicted"/>
<feature type="coiled-coil region" evidence="1">
    <location>
        <begin position="1798"/>
        <end position="1825"/>
    </location>
</feature>
<comment type="caution">
    <text evidence="3">The sequence shown here is derived from an EMBL/GenBank/DDBJ whole genome shotgun (WGS) entry which is preliminary data.</text>
</comment>
<gene>
    <name evidence="3" type="ORF">N0F65_001336</name>
</gene>
<dbReference type="Proteomes" id="UP001146120">
    <property type="component" value="Unassembled WGS sequence"/>
</dbReference>